<name>A0A1H4TZW0_9PSED</name>
<dbReference type="RefSeq" id="WP_074851282.1">
    <property type="nucleotide sequence ID" value="NZ_FNTS01000001.1"/>
</dbReference>
<accession>A0A1H4TZW0</accession>
<proteinExistence type="predicted"/>
<dbReference type="EMBL" id="FNTS01000001">
    <property type="protein sequence ID" value="SEC61989.1"/>
    <property type="molecule type" value="Genomic_DNA"/>
</dbReference>
<evidence type="ECO:0000313" key="1">
    <source>
        <dbReference type="EMBL" id="SEC61989.1"/>
    </source>
</evidence>
<protein>
    <recommendedName>
        <fullName evidence="3">FtsK gamma domain-containing protein</fullName>
    </recommendedName>
</protein>
<dbReference type="Proteomes" id="UP000182179">
    <property type="component" value="Unassembled WGS sequence"/>
</dbReference>
<reference evidence="1 2" key="1">
    <citation type="submission" date="2016-10" db="EMBL/GenBank/DDBJ databases">
        <authorList>
            <person name="Varghese N."/>
            <person name="Submissions S."/>
        </authorList>
    </citation>
    <scope>NUCLEOTIDE SEQUENCE [LARGE SCALE GENOMIC DNA]</scope>
    <source>
        <strain evidence="1 2">BS2773</strain>
    </source>
</reference>
<comment type="caution">
    <text evidence="1">The sequence shown here is derived from an EMBL/GenBank/DDBJ whole genome shotgun (WGS) entry which is preliminary data.</text>
</comment>
<sequence>MRRFGVGLQRARWLLVALEEKGVVRGHWGRLVARGELDGREVLSFRVYRVPVLGLGESAKGVCLMAAKKAKAPEGLTLERFAGAGGARAQTGGGD</sequence>
<keyword evidence="2" id="KW-1185">Reference proteome</keyword>
<organism evidence="1 2">
    <name type="scientific">Pseudomonas costantinii</name>
    <dbReference type="NCBI Taxonomy" id="168469"/>
    <lineage>
        <taxon>Bacteria</taxon>
        <taxon>Pseudomonadati</taxon>
        <taxon>Pseudomonadota</taxon>
        <taxon>Gammaproteobacteria</taxon>
        <taxon>Pseudomonadales</taxon>
        <taxon>Pseudomonadaceae</taxon>
        <taxon>Pseudomonas</taxon>
    </lineage>
</organism>
<evidence type="ECO:0000313" key="2">
    <source>
        <dbReference type="Proteomes" id="UP000182179"/>
    </source>
</evidence>
<gene>
    <name evidence="1" type="ORF">SAMN04515675_0006</name>
</gene>
<evidence type="ECO:0008006" key="3">
    <source>
        <dbReference type="Google" id="ProtNLM"/>
    </source>
</evidence>